<evidence type="ECO:0008006" key="10">
    <source>
        <dbReference type="Google" id="ProtNLM"/>
    </source>
</evidence>
<evidence type="ECO:0000313" key="9">
    <source>
        <dbReference type="Proteomes" id="UP001187471"/>
    </source>
</evidence>
<dbReference type="Pfam" id="PF25826">
    <property type="entry name" value="DUF7952"/>
    <property type="match status" value="1"/>
</dbReference>
<reference evidence="8" key="1">
    <citation type="submission" date="2022-12" db="EMBL/GenBank/DDBJ databases">
        <title>Draft genome assemblies for two species of Escallonia (Escalloniales).</title>
        <authorList>
            <person name="Chanderbali A."/>
            <person name="Dervinis C."/>
            <person name="Anghel I."/>
            <person name="Soltis D."/>
            <person name="Soltis P."/>
            <person name="Zapata F."/>
        </authorList>
    </citation>
    <scope>NUCLEOTIDE SEQUENCE</scope>
    <source>
        <strain evidence="8">UCBG92.1500</strain>
        <tissue evidence="8">Leaf</tissue>
    </source>
</reference>
<dbReference type="AlphaFoldDB" id="A0AA88SH94"/>
<keyword evidence="4" id="KW-0539">Nucleus</keyword>
<dbReference type="Pfam" id="PF24662">
    <property type="entry name" value="DUF7650"/>
    <property type="match status" value="1"/>
</dbReference>
<accession>A0AA88SH94</accession>
<feature type="domain" description="DUF7650" evidence="6">
    <location>
        <begin position="322"/>
        <end position="409"/>
    </location>
</feature>
<keyword evidence="2" id="KW-0805">Transcription regulation</keyword>
<feature type="domain" description="DUF7952" evidence="7">
    <location>
        <begin position="154"/>
        <end position="284"/>
    </location>
</feature>
<feature type="compositionally biased region" description="Polar residues" evidence="5">
    <location>
        <begin position="713"/>
        <end position="740"/>
    </location>
</feature>
<feature type="region of interest" description="Disordered" evidence="5">
    <location>
        <begin position="670"/>
        <end position="800"/>
    </location>
</feature>
<evidence type="ECO:0000256" key="4">
    <source>
        <dbReference type="ARBA" id="ARBA00023242"/>
    </source>
</evidence>
<dbReference type="PANTHER" id="PTHR13859">
    <property type="entry name" value="ATROPHIN-RELATED"/>
    <property type="match status" value="1"/>
</dbReference>
<evidence type="ECO:0000256" key="2">
    <source>
        <dbReference type="ARBA" id="ARBA00023015"/>
    </source>
</evidence>
<evidence type="ECO:0000259" key="7">
    <source>
        <dbReference type="Pfam" id="PF25826"/>
    </source>
</evidence>
<comment type="subcellular location">
    <subcellularLocation>
        <location evidence="1">Nucleus</location>
    </subcellularLocation>
</comment>
<dbReference type="InterPro" id="IPR056067">
    <property type="entry name" value="DUF7650"/>
</dbReference>
<evidence type="ECO:0000256" key="1">
    <source>
        <dbReference type="ARBA" id="ARBA00004123"/>
    </source>
</evidence>
<dbReference type="GO" id="GO:0005634">
    <property type="term" value="C:nucleus"/>
    <property type="evidence" value="ECO:0007669"/>
    <property type="project" value="UniProtKB-SubCell"/>
</dbReference>
<protein>
    <recommendedName>
        <fullName evidence="10">SANT domain-containing protein</fullName>
    </recommendedName>
</protein>
<proteinExistence type="predicted"/>
<name>A0AA88SH94_9ASTE</name>
<dbReference type="GO" id="GO:0003714">
    <property type="term" value="F:transcription corepressor activity"/>
    <property type="evidence" value="ECO:0007669"/>
    <property type="project" value="TreeGrafter"/>
</dbReference>
<dbReference type="Proteomes" id="UP001187471">
    <property type="component" value="Unassembled WGS sequence"/>
</dbReference>
<evidence type="ECO:0000259" key="6">
    <source>
        <dbReference type="Pfam" id="PF24662"/>
    </source>
</evidence>
<keyword evidence="9" id="KW-1185">Reference proteome</keyword>
<evidence type="ECO:0000256" key="3">
    <source>
        <dbReference type="ARBA" id="ARBA00023163"/>
    </source>
</evidence>
<comment type="caution">
    <text evidence="8">The sequence shown here is derived from an EMBL/GenBank/DDBJ whole genome shotgun (WGS) entry which is preliminary data.</text>
</comment>
<sequence length="800" mass="89608">MENDIKSIDASTEWFVAPHSSDEVLPRVGDQYQAEIPTLVMDYDHLTRIDGPDDMAMGLPIPIMWIQDARNIKKQALVDGNQDDGFIANGTADSEYSEESKITSNNEDVELRAETWCSALPDTEELGGLSQNKKKLDRADNGRCPVPGSPLDSWRDIEHDSYLLGLYIFGKKLHFVKKFVESKGMGDILSYYYGKFYRSSDYLRWSECRKMKSRRWIHGQKIFTGGRQQQLFLRLISRASEECKNMLTGVFRTYGEGKLSLEEFVFNLRDLVGTQMLVEAVAIGKGKKDLTGTATEHVKTSHVLRARAEMPVGKACSSLTSSEIIKFLTGNYRLSKARSSDLFWEAVWPRLLAKGWHSEQPTDRVSAGSKHSLVFLVPGVKKYSRRRLVKGNHYFDCVTDVLNKVASEPGLLELEVEAATTSSHGEECRSDPHMNEDADSLSKKKRHFYLQPRNSSFNRDAVTFTVVDTSLIDGGGGGAKVRELRTLPADLDNVSTVSALSNSTTERDSSQESRYKIIENITSSPVDNVTESQQFADSTDRVTIYNPLPNGLDPKLAEVESRKDQRTSIFNDRLPRKSKYSLPFNEQHQAIAYSQRESSHSVESISLSTKRKEEDSCCLPNTPDTFHDMTFQEGPYQKFSTNFLAGSTEESSKGTLNAVRMDTELLPEKTRPQTWIDLNLPPDPTDEWVHNNDDSSATKSDILSEACHRPEFSNPSNAEPSTEQQATVNGRRQSTRNRPPTTKALEALAFGYLSPKKKRKGAEALSETNPMSRSSRRVRGRSAGSHNAASGEIDEVVGDL</sequence>
<dbReference type="PANTHER" id="PTHR13859:SF11">
    <property type="entry name" value="GRUNGE, ISOFORM J"/>
    <property type="match status" value="1"/>
</dbReference>
<dbReference type="InterPro" id="IPR057712">
    <property type="entry name" value="DUF7952"/>
</dbReference>
<evidence type="ECO:0000313" key="8">
    <source>
        <dbReference type="EMBL" id="KAK2990595.1"/>
    </source>
</evidence>
<keyword evidence="3" id="KW-0804">Transcription</keyword>
<gene>
    <name evidence="8" type="ORF">RJ640_019875</name>
</gene>
<evidence type="ECO:0000256" key="5">
    <source>
        <dbReference type="SAM" id="MobiDB-lite"/>
    </source>
</evidence>
<organism evidence="8 9">
    <name type="scientific">Escallonia rubra</name>
    <dbReference type="NCBI Taxonomy" id="112253"/>
    <lineage>
        <taxon>Eukaryota</taxon>
        <taxon>Viridiplantae</taxon>
        <taxon>Streptophyta</taxon>
        <taxon>Embryophyta</taxon>
        <taxon>Tracheophyta</taxon>
        <taxon>Spermatophyta</taxon>
        <taxon>Magnoliopsida</taxon>
        <taxon>eudicotyledons</taxon>
        <taxon>Gunneridae</taxon>
        <taxon>Pentapetalae</taxon>
        <taxon>asterids</taxon>
        <taxon>campanulids</taxon>
        <taxon>Escalloniales</taxon>
        <taxon>Escalloniaceae</taxon>
        <taxon>Escallonia</taxon>
    </lineage>
</organism>
<dbReference type="EMBL" id="JAVXUO010000638">
    <property type="protein sequence ID" value="KAK2990595.1"/>
    <property type="molecule type" value="Genomic_DNA"/>
</dbReference>